<dbReference type="Proteomes" id="UP000185911">
    <property type="component" value="Unassembled WGS sequence"/>
</dbReference>
<dbReference type="STRING" id="81479.RA876_09580"/>
<dbReference type="InterPro" id="IPR036390">
    <property type="entry name" value="WH_DNA-bd_sf"/>
</dbReference>
<proteinExistence type="predicted"/>
<accession>A0A1Q8YCV1</accession>
<evidence type="ECO:0000313" key="3">
    <source>
        <dbReference type="Proteomes" id="UP000185911"/>
    </source>
</evidence>
<evidence type="ECO:0000313" key="2">
    <source>
        <dbReference type="EMBL" id="OLP05650.1"/>
    </source>
</evidence>
<dbReference type="InterPro" id="IPR036388">
    <property type="entry name" value="WH-like_DNA-bd_sf"/>
</dbReference>
<sequence>MILSRVSAYLKQHRQASLLDMSIGLDTDAEALRGMLDVLQRKGRVHKLPSGTACGGGCNKCSSDTIELYAWAGPA</sequence>
<dbReference type="EMBL" id="MSYM01000015">
    <property type="protein sequence ID" value="OLP05650.1"/>
    <property type="molecule type" value="Genomic_DNA"/>
</dbReference>
<comment type="caution">
    <text evidence="2">The sequence shown here is derived from an EMBL/GenBank/DDBJ whole genome shotgun (WGS) entry which is preliminary data.</text>
</comment>
<dbReference type="AlphaFoldDB" id="A0A1Q8YCV1"/>
<keyword evidence="3" id="KW-1185">Reference proteome</keyword>
<reference evidence="2 3" key="1">
    <citation type="submission" date="2017-01" db="EMBL/GenBank/DDBJ databases">
        <title>Genome sequence of Rhodoferax antarcticus ANT.BR, a psychrophilic purple nonsulfur bacterium from an Antarctic microbial mat.</title>
        <authorList>
            <person name="Baker J."/>
            <person name="Riester C."/>
            <person name="Skinner B."/>
            <person name="Newell A."/>
            <person name="Swingley W."/>
            <person name="Madigan M."/>
            <person name="Jung D."/>
            <person name="Asao M."/>
            <person name="Chen M."/>
            <person name="Loughlin P."/>
            <person name="Pan H."/>
            <person name="Lin S."/>
            <person name="Li N."/>
            <person name="Shaw J."/>
            <person name="Prado M."/>
            <person name="Sherman C."/>
            <person name="Li X."/>
            <person name="Tang J."/>
            <person name="Blankenship R."/>
            <person name="Zhao T."/>
            <person name="Touchman J."/>
            <person name="Sattley M."/>
        </authorList>
    </citation>
    <scope>NUCLEOTIDE SEQUENCE [LARGE SCALE GENOMIC DNA]</scope>
    <source>
        <strain evidence="2 3">ANT.BR</strain>
    </source>
</reference>
<feature type="domain" description="Transcriptional regulator HTH-type FeoC" evidence="1">
    <location>
        <begin position="2"/>
        <end position="69"/>
    </location>
</feature>
<protein>
    <recommendedName>
        <fullName evidence="1">Transcriptional regulator HTH-type FeoC domain-containing protein</fullName>
    </recommendedName>
</protein>
<dbReference type="Pfam" id="PF09012">
    <property type="entry name" value="FeoC"/>
    <property type="match status" value="1"/>
</dbReference>
<gene>
    <name evidence="2" type="ORF">BLL52_3102</name>
</gene>
<evidence type="ECO:0000259" key="1">
    <source>
        <dbReference type="Pfam" id="PF09012"/>
    </source>
</evidence>
<dbReference type="Gene3D" id="1.10.10.10">
    <property type="entry name" value="Winged helix-like DNA-binding domain superfamily/Winged helix DNA-binding domain"/>
    <property type="match status" value="1"/>
</dbReference>
<dbReference type="InterPro" id="IPR015102">
    <property type="entry name" value="Tscrpt_reg_HTH_FeoC"/>
</dbReference>
<organism evidence="2 3">
    <name type="scientific">Rhodoferax antarcticus ANT.BR</name>
    <dbReference type="NCBI Taxonomy" id="1111071"/>
    <lineage>
        <taxon>Bacteria</taxon>
        <taxon>Pseudomonadati</taxon>
        <taxon>Pseudomonadota</taxon>
        <taxon>Betaproteobacteria</taxon>
        <taxon>Burkholderiales</taxon>
        <taxon>Comamonadaceae</taxon>
        <taxon>Rhodoferax</taxon>
    </lineage>
</organism>
<name>A0A1Q8YCV1_9BURK</name>
<dbReference type="RefSeq" id="WP_075587326.1">
    <property type="nucleotide sequence ID" value="NZ_MSYM01000015.1"/>
</dbReference>
<dbReference type="SUPFAM" id="SSF46785">
    <property type="entry name" value="Winged helix' DNA-binding domain"/>
    <property type="match status" value="1"/>
</dbReference>